<dbReference type="InterPro" id="IPR032691">
    <property type="entry name" value="Mon2/Sec7/BIG1-like_HUS"/>
</dbReference>
<dbReference type="OrthoDB" id="294853at2759"/>
<dbReference type="SUPFAM" id="SSF48371">
    <property type="entry name" value="ARM repeat"/>
    <property type="match status" value="1"/>
</dbReference>
<keyword evidence="9" id="KW-1185">Reference proteome</keyword>
<dbReference type="InterPro" id="IPR032629">
    <property type="entry name" value="DCB_dom"/>
</dbReference>
<dbReference type="PANTHER" id="PTHR10663">
    <property type="entry name" value="GUANYL-NUCLEOTIDE EXCHANGE FACTOR"/>
    <property type="match status" value="1"/>
</dbReference>
<dbReference type="GO" id="GO:0015031">
    <property type="term" value="P:protein transport"/>
    <property type="evidence" value="ECO:0007669"/>
    <property type="project" value="UniProtKB-KW"/>
</dbReference>
<dbReference type="InterPro" id="IPR032817">
    <property type="entry name" value="Mon2_C"/>
</dbReference>
<proteinExistence type="inferred from homology"/>
<sequence>MSDSINQGVDIQLRILQTLLSLITNFPAVHGELLGEVQSRIAVVSSTAAATLRQLVMFVVDKVVDEDKRDDLPRSDFSKTTLPNGSTKALGPSAKDAFSVFEDLCLLANSEKPTFLKLETLRKTFALELIESVLTNYHELFRKHEELLLLLQHHLCPLLLKALSDRPSFPLTLRSTRVVFLLLKQFSSELNTEAEVFLMLLIKIVGADMEAATPAQSSESFHLGHGARPQWMRVLAMEIMRGLCSDAELMRNVWARYDAEESGSKVFTSLITALKRLITEKPAVLGVSSQMLGVGVPSHSSSSDGAAGYGLDVGGVAGMVANAASATMSNVVGMMGPEAGLSLQGSVMKLQCIDQLDKADSPPIPEPYVYLLGVQCLVSLCEGFAAFVGPLFNSLVVQRPRNAGEPVVRAPPALDLSSLPPDDPATKQLQLVHDMVENGWPALLAALSFVVSTNLSDDLFVDVLASYQAMTNVSGMLGLVTPRDAFFTSLAKFAIPSRVVSSLDTYVEPPTPRTPGILSDNLGLTSPAQAPTLSERNMACLKVFVASSLFLAGSLGESWFNILEALQNADYVLTTKGAKAQGKRNTIGPGTGVTAINRSVSAGNVPVGGQPGNSSPQQQSARHPLLIDLDVDSLQHSIQRLFDASKNMDDRAFHDFIASLCKLSAVMVGMQSEDSDSAIELKLVDELPTSPSLSLPVDPAHRRRVSGIHLARTLRSGDFGITKLGGVAKLNIHRLIYRDPEVAWDIITTHLLSVIKHTLAPTTIRIQAGRILDDILTVVPRNLSTTGELQPKVQRRVLDVLAQQVILDTYAGNNATTVELRRMGLETLHQILQASGHTIVVGWETIFEMLGSVCKPASSLIDPSSSPSDLGVASRKPPPLGYVTEKSYTSLVKIAFQSLTLVCDSLSQLSPEHLRLCITTLGQFGRQADTNIALTAAESLLWGVSDSIQAKRKDAEKEPEFSSLWMFLLLEILGLCTDGRPEVRMGAIQTLFRTLQLYGATLSSDTWEECIWKVTFPLLDSISSSLRHSSSPSAEGAESAVDPQWDESKILALQSIGSIFNDFLTSKIMHLESFQQAWEIFVGHISSSWLNDVRNISPPALRCLDKAVNALATTDPALIDKTLDALEVVWQACDIMGQAVLDSRTVSMSYRPFTQESLVTLVDVIRSIRSVGRSLRNVEWPLERLTRLMAILKGVLTYSDSPDFRPDVDALSPVQSVVVEAIDSIDLSTTGAPSLVLRDLSEHATLPFLAGFDVPNSLTHGGIPKDSHAPKQDRGSQKRVTYIGLSKKTMPQLVDLFLRFKDQATVYNDGTVEAIFSAYSIPIKLKYECPAPSKFGKDLPLWKTATTSFLRIVKECGTQIQQLGDQILESRVESIWRQIVDTFRGGILADCSAAEAFPLDIQETEESFDLALVASLEIDVVPHLGDSRVPDYIIAQLARVLQQGSRIRETDDYRPPSPISPGNKLPEPSFEFDKFGALGEYGSNEVGRFQPRERFSYWCFDLLVLICSDTTKDQVTSRRRVATVALPSLLNRCKSTLVSFVADESLRGNLPFSRAREEELLYVLRKMLGLRLWPGTLWAALSDSPSEYSSEQPSIDTTLKASELIADAVKRSTKAHLFHFYPVLCEIVAIPRKTPTAWSAVSALQRPNGPSRSMSVSEVKGAVSWSSVTSGGQDEGKAVELDARSLVKECLKEIGQEMGVGR</sequence>
<evidence type="ECO:0000256" key="3">
    <source>
        <dbReference type="ARBA" id="ARBA00022927"/>
    </source>
</evidence>
<keyword evidence="2" id="KW-0813">Transport</keyword>
<dbReference type="STRING" id="98765.A0A2R6NV71"/>
<evidence type="ECO:0000313" key="8">
    <source>
        <dbReference type="EMBL" id="PSR77423.1"/>
    </source>
</evidence>
<evidence type="ECO:0000313" key="9">
    <source>
        <dbReference type="Proteomes" id="UP000186601"/>
    </source>
</evidence>
<dbReference type="Proteomes" id="UP000186601">
    <property type="component" value="Unassembled WGS sequence"/>
</dbReference>
<comment type="caution">
    <text evidence="8">The sequence shown here is derived from an EMBL/GenBank/DDBJ whole genome shotgun (WGS) entry which is preliminary data.</text>
</comment>
<organism evidence="8 9">
    <name type="scientific">Hermanssonia centrifuga</name>
    <dbReference type="NCBI Taxonomy" id="98765"/>
    <lineage>
        <taxon>Eukaryota</taxon>
        <taxon>Fungi</taxon>
        <taxon>Dikarya</taxon>
        <taxon>Basidiomycota</taxon>
        <taxon>Agaricomycotina</taxon>
        <taxon>Agaricomycetes</taxon>
        <taxon>Polyporales</taxon>
        <taxon>Meruliaceae</taxon>
        <taxon>Hermanssonia</taxon>
    </lineage>
</organism>
<gene>
    <name evidence="8" type="ORF">PHLCEN_2v7854</name>
</gene>
<evidence type="ECO:0000256" key="1">
    <source>
        <dbReference type="ARBA" id="ARBA00008144"/>
    </source>
</evidence>
<feature type="region of interest" description="Disordered" evidence="4">
    <location>
        <begin position="1449"/>
        <end position="1468"/>
    </location>
</feature>
<feature type="domain" description="Mon2 C-terminal" evidence="6">
    <location>
        <begin position="1280"/>
        <end position="1446"/>
    </location>
</feature>
<evidence type="ECO:0000259" key="7">
    <source>
        <dbReference type="Pfam" id="PF16213"/>
    </source>
</evidence>
<feature type="domain" description="Mon2/Sec7/BIG1-like HUS" evidence="5">
    <location>
        <begin position="94"/>
        <end position="265"/>
    </location>
</feature>
<dbReference type="EMBL" id="MLYV02000794">
    <property type="protein sequence ID" value="PSR77423.1"/>
    <property type="molecule type" value="Genomic_DNA"/>
</dbReference>
<dbReference type="Pfam" id="PF12783">
    <property type="entry name" value="Sec7-like_HUS"/>
    <property type="match status" value="1"/>
</dbReference>
<dbReference type="InterPro" id="IPR016024">
    <property type="entry name" value="ARM-type_fold"/>
</dbReference>
<accession>A0A2R6NV71</accession>
<dbReference type="Pfam" id="PF16206">
    <property type="entry name" value="Mon2_C"/>
    <property type="match status" value="2"/>
</dbReference>
<feature type="domain" description="Mon2/Sec7/BIG1-like dimerisation and cyclophilin-binding" evidence="7">
    <location>
        <begin position="2"/>
        <end position="67"/>
    </location>
</feature>
<dbReference type="PANTHER" id="PTHR10663:SF333">
    <property type="entry name" value="PROTEIN MON2 HOMOLOG"/>
    <property type="match status" value="1"/>
</dbReference>
<evidence type="ECO:0000259" key="5">
    <source>
        <dbReference type="Pfam" id="PF12783"/>
    </source>
</evidence>
<evidence type="ECO:0008006" key="10">
    <source>
        <dbReference type="Google" id="ProtNLM"/>
    </source>
</evidence>
<evidence type="ECO:0000256" key="4">
    <source>
        <dbReference type="SAM" id="MobiDB-lite"/>
    </source>
</evidence>
<evidence type="ECO:0000259" key="6">
    <source>
        <dbReference type="Pfam" id="PF16206"/>
    </source>
</evidence>
<dbReference type="Pfam" id="PF16213">
    <property type="entry name" value="DCB"/>
    <property type="match status" value="1"/>
</dbReference>
<reference evidence="8 9" key="1">
    <citation type="submission" date="2018-02" db="EMBL/GenBank/DDBJ databases">
        <title>Genome sequence of the basidiomycete white-rot fungus Phlebia centrifuga.</title>
        <authorList>
            <person name="Granchi Z."/>
            <person name="Peng M."/>
            <person name="de Vries R.P."/>
            <person name="Hilden K."/>
            <person name="Makela M.R."/>
            <person name="Grigoriev I."/>
            <person name="Riley R."/>
        </authorList>
    </citation>
    <scope>NUCLEOTIDE SEQUENCE [LARGE SCALE GENOMIC DNA]</scope>
    <source>
        <strain evidence="8 9">FBCC195</strain>
    </source>
</reference>
<evidence type="ECO:0000256" key="2">
    <source>
        <dbReference type="ARBA" id="ARBA00022448"/>
    </source>
</evidence>
<keyword evidence="3" id="KW-0653">Protein transport</keyword>
<dbReference type="GO" id="GO:0005794">
    <property type="term" value="C:Golgi apparatus"/>
    <property type="evidence" value="ECO:0007669"/>
    <property type="project" value="UniProtKB-ARBA"/>
</dbReference>
<protein>
    <recommendedName>
        <fullName evidence="10">Protein MON2 homolog</fullName>
    </recommendedName>
</protein>
<name>A0A2R6NV71_9APHY</name>
<feature type="domain" description="Mon2 C-terminal" evidence="6">
    <location>
        <begin position="956"/>
        <end position="1117"/>
    </location>
</feature>
<comment type="similarity">
    <text evidence="1">Belongs to the MON2 family.</text>
</comment>